<dbReference type="InterPro" id="IPR001242">
    <property type="entry name" value="Condensation_dom"/>
</dbReference>
<dbReference type="EMBL" id="BONJ01000028">
    <property type="protein sequence ID" value="GIG16675.1"/>
    <property type="molecule type" value="Genomic_DNA"/>
</dbReference>
<dbReference type="Gene3D" id="1.10.1200.10">
    <property type="entry name" value="ACP-like"/>
    <property type="match status" value="1"/>
</dbReference>
<evidence type="ECO:0000313" key="6">
    <source>
        <dbReference type="Proteomes" id="UP000660339"/>
    </source>
</evidence>
<dbReference type="SUPFAM" id="SSF56801">
    <property type="entry name" value="Acetyl-CoA synthetase-like"/>
    <property type="match status" value="2"/>
</dbReference>
<dbReference type="SMART" id="SM00823">
    <property type="entry name" value="PKS_PP"/>
    <property type="match status" value="2"/>
</dbReference>
<dbReference type="InterPro" id="IPR020845">
    <property type="entry name" value="AMP-binding_CS"/>
</dbReference>
<dbReference type="SUPFAM" id="SSF47336">
    <property type="entry name" value="ACP-like"/>
    <property type="match status" value="2"/>
</dbReference>
<dbReference type="CDD" id="cd19531">
    <property type="entry name" value="LCL_NRPS-like"/>
    <property type="match status" value="1"/>
</dbReference>
<dbReference type="CDD" id="cd05930">
    <property type="entry name" value="A_NRPS"/>
    <property type="match status" value="2"/>
</dbReference>
<evidence type="ECO:0000256" key="3">
    <source>
        <dbReference type="ARBA" id="ARBA00022553"/>
    </source>
</evidence>
<keyword evidence="6" id="KW-1185">Reference proteome</keyword>
<sequence length="2131" mass="223913">MTVVDLYGLTPVQAGILFHAVAAPDEPAYLNHLQFELHGPVDAARLAAAFGWVTARHEILRTSYHWAEADEPLAAVHDQIDWQPTLHDVSADPDPAAGLRRIVEQRLATPLDPAEPGLTRLDLIRLAPDRLHVLWTHHHLVLDGWSLATVFAEAMRRYRDGAAYAPPPAPQFGQHVAWLADQDRAATARYWAGELAGVTPTVPAVARATSGDGYGRHVHTLDAAATAALTGLARDHQVTLATIVQTAWALSLSRYADTDDVVFGTTVAGRPAGVDGIESTVGMFINTVPVRITIPAGQPAGQLLHTVLRGQASRAAHEHAALTDVNAAAGLTGGGQLFDTLLVVENFPLGAAADAVGDGLTMVPVRADEHTHYPLTVTVLPGDILRIELDHRRDTVTDHVATGLLDLFAQVLHRLVADPAQPADRLADAPRPALGTPAPAGPTVVDLFLDRARRSPDATAVLSGAATLTYAELEAQSGALARWLSASGVGPGAIVALRLPSSPELAVAVLGVLRSGAAYLPLDPHAPEARAADLVSRAGAVLRLDSGAVAAALDGAGATPAVFAPAPPSAAANAYTVFTSGSTGVPKAVVVGHAALGAHAAAMVAEYGLDAADRVLQFTNPAFDVAAEELFPTWAAGGTVVCAPQRLPGTVEEFCELLSATGVSVVNLPAAYWHLWVQELARVRLPERLRLLVVGNEPVWTEQLRQWREHTGDRVQVRNAYGTTETTITTTVYRPGDDLPPTEMLPIGTPLPGMSVRLLDRRGRPVPDGVIGELHVGGTGVAVGYLGDPARTAERFGPDPQNAGGRLYRTGDLAYRLPGGALVLTGRADEQVQIRGHRVEPAEVEAAVAAHPAVTQVAVLAHGGTPDQPPYLVAHVAAADEQALRAVRAHVAGALPDYLRPARWARWDALPLLPTGKIDRVALAGKLPPAPAGADAAAAATATEQWLADTWREVLGVPVPSRDADFFALGGHSLAATQVTARIRRAFEVALPVASVLAARSLADLARVLDQARRDHAGRPLPALNPADPAAEPVTSFTQERLWLLDQLGADGGAYSVPAAWLLTGPVDAAALRRAFAAVVDRHAVLRSSYPARSGRPAVRIRAHVPVDLATSTAADEPGTIRTLLSAEAQTPFDLAGGPLFRFRLVALGPHRHLLVINLHHIVFDGWSHALLMGELADRYAAERDGTAVPAAPLPVQYADYAAWQRSWLDGPATDRLLGYWRDALDGLPEQLELPTDRPRAQPPRFDGAVHSFDVPDGVAAELRTLARDGDATLFTVLLAGYAALLHRYSGQPDLAVGTPAAGRLAPETEQLIGCFFNTLALRSRLAPATTFTGLVDQLRQVVYGALDHQEAPFEKVVEAVTTGRRLDRPPLVQVMFVYQNTPHRPLRLAGLDAAAVDVPEAAKYDLTLTMAEQDGHLLGRWEYNAALFDAATVEQLSGALVTLLTAAAAAPDTAVAQLPLFSPEQQRRQLAAGAGPVAGRAAGVLPALLREQAARTPEAVAVRAAGRRLTYRELDVRTDALARRLGEHGVRRGDLVGVCVRPGTDLPVALWAVLKAGAAYVPLDPASPARRQAAICAQADVALVLAQPDAVDTMAEVTAPVLTFRSTTVDNVDLTAAADPGPADDCADPVWAATAADRAVQTGLRAPAGRHPARRTPAPDTALTPDDLAYVLFTSGSTGQPKGVAVTHGSVTAFLGWLGAAHRLGSGDRMLAQHAAGFDLSVGELFGPLLTGGTVVVAETADRGDPARLLRLLRDERITIMYATPTLLRLLTADGGLTGCPDLRLIMSAGETLPADLARTIIAQSAAVLENQYGPTEATVGAARHLLARHHDQPAVPVGRAIDDMAVQVVDACGLLAAPGAVGELHLTGPQLARGYHRAPSLTALAFVPDPYSPVPGARRYRTGDLGRLGPDGTLHHLGRLDRQVKVRGHRIEPGEVEAVLLQHPAVTHAAVLAVGQRLIGFVAPGTADPAAVQAHAARLLPPYLNPAQVLALPALPRTASGKTDLGALAALAGSASAPVGSIPPADGTETEVAAILADVLGVPGLGAHDDFFATGGHSLLAVQAVDRLRRHFGVALPLRELFAAPTVAGLAARIEHEILADADDDLLLAALQAAEAHHPDAARTTQEDQ</sequence>
<evidence type="ECO:0000256" key="1">
    <source>
        <dbReference type="ARBA" id="ARBA00001957"/>
    </source>
</evidence>
<dbReference type="InterPro" id="IPR036736">
    <property type="entry name" value="ACP-like_sf"/>
</dbReference>
<dbReference type="GO" id="GO:0031177">
    <property type="term" value="F:phosphopantetheine binding"/>
    <property type="evidence" value="ECO:0007669"/>
    <property type="project" value="InterPro"/>
</dbReference>
<dbReference type="InterPro" id="IPR023213">
    <property type="entry name" value="CAT-like_dom_sf"/>
</dbReference>
<accession>A0A8J3LLA4</accession>
<dbReference type="GO" id="GO:0044550">
    <property type="term" value="P:secondary metabolite biosynthetic process"/>
    <property type="evidence" value="ECO:0007669"/>
    <property type="project" value="TreeGrafter"/>
</dbReference>
<dbReference type="Gene3D" id="3.30.559.10">
    <property type="entry name" value="Chloramphenicol acetyltransferase-like domain"/>
    <property type="match status" value="2"/>
</dbReference>
<dbReference type="InterPro" id="IPR006162">
    <property type="entry name" value="Ppantetheine_attach_site"/>
</dbReference>
<keyword evidence="2" id="KW-0596">Phosphopantetheine</keyword>
<dbReference type="Pfam" id="PF00501">
    <property type="entry name" value="AMP-binding"/>
    <property type="match status" value="2"/>
</dbReference>
<dbReference type="GO" id="GO:0008610">
    <property type="term" value="P:lipid biosynthetic process"/>
    <property type="evidence" value="ECO:0007669"/>
    <property type="project" value="UniProtKB-ARBA"/>
</dbReference>
<evidence type="ECO:0000259" key="4">
    <source>
        <dbReference type="PROSITE" id="PS50075"/>
    </source>
</evidence>
<dbReference type="PROSITE" id="PS00455">
    <property type="entry name" value="AMP_BINDING"/>
    <property type="match status" value="1"/>
</dbReference>
<dbReference type="NCBIfam" id="TIGR01733">
    <property type="entry name" value="AA-adenyl-dom"/>
    <property type="match status" value="2"/>
</dbReference>
<dbReference type="GO" id="GO:0072330">
    <property type="term" value="P:monocarboxylic acid biosynthetic process"/>
    <property type="evidence" value="ECO:0007669"/>
    <property type="project" value="UniProtKB-ARBA"/>
</dbReference>
<dbReference type="InterPro" id="IPR042099">
    <property type="entry name" value="ANL_N_sf"/>
</dbReference>
<dbReference type="InterPro" id="IPR000873">
    <property type="entry name" value="AMP-dep_synth/lig_dom"/>
</dbReference>
<dbReference type="Gene3D" id="3.40.50.12780">
    <property type="entry name" value="N-terminal domain of ligase-like"/>
    <property type="match status" value="2"/>
</dbReference>
<dbReference type="InterPro" id="IPR009081">
    <property type="entry name" value="PP-bd_ACP"/>
</dbReference>
<comment type="cofactor">
    <cofactor evidence="1">
        <name>pantetheine 4'-phosphate</name>
        <dbReference type="ChEBI" id="CHEBI:47942"/>
    </cofactor>
</comment>
<dbReference type="RefSeq" id="WP_166379016.1">
    <property type="nucleotide sequence ID" value="NZ_BONJ01000028.1"/>
</dbReference>
<dbReference type="PANTHER" id="PTHR45527:SF1">
    <property type="entry name" value="FATTY ACID SYNTHASE"/>
    <property type="match status" value="1"/>
</dbReference>
<dbReference type="GO" id="GO:0003824">
    <property type="term" value="F:catalytic activity"/>
    <property type="evidence" value="ECO:0007669"/>
    <property type="project" value="InterPro"/>
</dbReference>
<dbReference type="InterPro" id="IPR010071">
    <property type="entry name" value="AA_adenyl_dom"/>
</dbReference>
<dbReference type="FunFam" id="1.10.1200.10:FF:000016">
    <property type="entry name" value="Non-ribosomal peptide synthase"/>
    <property type="match status" value="1"/>
</dbReference>
<dbReference type="PANTHER" id="PTHR45527">
    <property type="entry name" value="NONRIBOSOMAL PEPTIDE SYNTHETASE"/>
    <property type="match status" value="1"/>
</dbReference>
<evidence type="ECO:0000256" key="2">
    <source>
        <dbReference type="ARBA" id="ARBA00022450"/>
    </source>
</evidence>
<feature type="domain" description="Carrier" evidence="4">
    <location>
        <begin position="2025"/>
        <end position="2100"/>
    </location>
</feature>
<keyword evidence="3" id="KW-0597">Phosphoprotein</keyword>
<dbReference type="PROSITE" id="PS00012">
    <property type="entry name" value="PHOSPHOPANTETHEINE"/>
    <property type="match status" value="2"/>
</dbReference>
<dbReference type="SUPFAM" id="SSF52777">
    <property type="entry name" value="CoA-dependent acyltransferases"/>
    <property type="match status" value="4"/>
</dbReference>
<dbReference type="Pfam" id="PF00668">
    <property type="entry name" value="Condensation"/>
    <property type="match status" value="2"/>
</dbReference>
<dbReference type="PROSITE" id="PS50075">
    <property type="entry name" value="CARRIER"/>
    <property type="match status" value="2"/>
</dbReference>
<dbReference type="Pfam" id="PF13193">
    <property type="entry name" value="AMP-binding_C"/>
    <property type="match status" value="2"/>
</dbReference>
<dbReference type="Gene3D" id="3.30.300.30">
    <property type="match status" value="2"/>
</dbReference>
<evidence type="ECO:0000313" key="5">
    <source>
        <dbReference type="EMBL" id="GIG16675.1"/>
    </source>
</evidence>
<dbReference type="GO" id="GO:0005737">
    <property type="term" value="C:cytoplasm"/>
    <property type="evidence" value="ECO:0007669"/>
    <property type="project" value="TreeGrafter"/>
</dbReference>
<organism evidence="5 6">
    <name type="scientific">Catellatospora methionotrophica</name>
    <dbReference type="NCBI Taxonomy" id="121620"/>
    <lineage>
        <taxon>Bacteria</taxon>
        <taxon>Bacillati</taxon>
        <taxon>Actinomycetota</taxon>
        <taxon>Actinomycetes</taxon>
        <taxon>Micromonosporales</taxon>
        <taxon>Micromonosporaceae</taxon>
        <taxon>Catellatospora</taxon>
    </lineage>
</organism>
<dbReference type="Gene3D" id="3.30.559.30">
    <property type="entry name" value="Nonribosomal peptide synthetase, condensation domain"/>
    <property type="match status" value="2"/>
</dbReference>
<dbReference type="Proteomes" id="UP000660339">
    <property type="component" value="Unassembled WGS sequence"/>
</dbReference>
<dbReference type="Gene3D" id="3.40.50.1820">
    <property type="entry name" value="alpha/beta hydrolase"/>
    <property type="match status" value="1"/>
</dbReference>
<dbReference type="InterPro" id="IPR020806">
    <property type="entry name" value="PKS_PP-bd"/>
</dbReference>
<feature type="domain" description="Carrier" evidence="4">
    <location>
        <begin position="938"/>
        <end position="1013"/>
    </location>
</feature>
<name>A0A8J3LLA4_9ACTN</name>
<dbReference type="GO" id="GO:0043041">
    <property type="term" value="P:amino acid activation for nonribosomal peptide biosynthetic process"/>
    <property type="evidence" value="ECO:0007669"/>
    <property type="project" value="TreeGrafter"/>
</dbReference>
<reference evidence="5" key="1">
    <citation type="submission" date="2021-01" db="EMBL/GenBank/DDBJ databases">
        <title>Whole genome shotgun sequence of Catellatospora methionotrophica NBRC 14553.</title>
        <authorList>
            <person name="Komaki H."/>
            <person name="Tamura T."/>
        </authorList>
    </citation>
    <scope>NUCLEOTIDE SEQUENCE</scope>
    <source>
        <strain evidence="5">NBRC 14553</strain>
    </source>
</reference>
<dbReference type="InterPro" id="IPR029058">
    <property type="entry name" value="AB_hydrolase_fold"/>
</dbReference>
<dbReference type="InterPro" id="IPR045851">
    <property type="entry name" value="AMP-bd_C_sf"/>
</dbReference>
<protein>
    <recommendedName>
        <fullName evidence="4">Carrier domain-containing protein</fullName>
    </recommendedName>
</protein>
<proteinExistence type="predicted"/>
<comment type="caution">
    <text evidence="5">The sequence shown here is derived from an EMBL/GenBank/DDBJ whole genome shotgun (WGS) entry which is preliminary data.</text>
</comment>
<gene>
    <name evidence="5" type="ORF">Cme02nite_50070</name>
</gene>
<dbReference type="Pfam" id="PF00550">
    <property type="entry name" value="PP-binding"/>
    <property type="match status" value="2"/>
</dbReference>
<dbReference type="InterPro" id="IPR025110">
    <property type="entry name" value="AMP-bd_C"/>
</dbReference>